<dbReference type="GeneID" id="59258640"/>
<feature type="compositionally biased region" description="Polar residues" evidence="1">
    <location>
        <begin position="162"/>
        <end position="186"/>
    </location>
</feature>
<feature type="compositionally biased region" description="Polar residues" evidence="1">
    <location>
        <begin position="46"/>
        <end position="63"/>
    </location>
</feature>
<gene>
    <name evidence="2" type="ORF">Bfra_004547</name>
</gene>
<protein>
    <submittedName>
        <fullName evidence="2">Uncharacterized protein</fullName>
    </submittedName>
</protein>
<dbReference type="RefSeq" id="XP_037193482.1">
    <property type="nucleotide sequence ID" value="XM_037334948.1"/>
</dbReference>
<dbReference type="Proteomes" id="UP000531561">
    <property type="component" value="Unassembled WGS sequence"/>
</dbReference>
<evidence type="ECO:0000313" key="3">
    <source>
        <dbReference type="Proteomes" id="UP000531561"/>
    </source>
</evidence>
<proteinExistence type="predicted"/>
<dbReference type="OrthoDB" id="3564146at2759"/>
<evidence type="ECO:0000313" key="2">
    <source>
        <dbReference type="EMBL" id="KAF5874536.1"/>
    </source>
</evidence>
<feature type="compositionally biased region" description="Basic and acidic residues" evidence="1">
    <location>
        <begin position="196"/>
        <end position="210"/>
    </location>
</feature>
<feature type="compositionally biased region" description="Polar residues" evidence="1">
    <location>
        <begin position="119"/>
        <end position="139"/>
    </location>
</feature>
<accession>A0A8H6AVU4</accession>
<name>A0A8H6AVU4_9HELO</name>
<comment type="caution">
    <text evidence="2">The sequence shown here is derived from an EMBL/GenBank/DDBJ whole genome shotgun (WGS) entry which is preliminary data.</text>
</comment>
<reference evidence="2 3" key="1">
    <citation type="journal article" date="2020" name="Phytopathology">
        <title>A high-quality genome resource of Botrytis fragariae, a new and rapidly spreading fungal pathogen causing strawberry gray mold in the U.S.A.</title>
        <authorList>
            <person name="Wu Y."/>
            <person name="Saski C.A."/>
            <person name="Schnabel G."/>
            <person name="Xiao S."/>
            <person name="Hu M."/>
        </authorList>
    </citation>
    <scope>NUCLEOTIDE SEQUENCE [LARGE SCALE GENOMIC DNA]</scope>
    <source>
        <strain evidence="2 3">BVB16</strain>
    </source>
</reference>
<feature type="compositionally biased region" description="Basic and acidic residues" evidence="1">
    <location>
        <begin position="1"/>
        <end position="20"/>
    </location>
</feature>
<dbReference type="AlphaFoldDB" id="A0A8H6AVU4"/>
<feature type="compositionally biased region" description="Low complexity" evidence="1">
    <location>
        <begin position="140"/>
        <end position="152"/>
    </location>
</feature>
<sequence>MDMFRKKDEKPQKISKERISQPRTNGSDGSVPWNRAFQPQAYGHNDSAQGNTGGVSSQSNLTHGDQAPHGFSSDTQYARAEAHNHASSSFSPIASPHRQANRAPPRPARPQQPFMNASMAGQSSATGMPTSQDHTLPTKRNSGSPNPSRPSSAHVRAPSVNAPPNNTAVISQRNSRGSLDSNGSRHSSPPSSSDENPFKYHDGRYDSILK</sequence>
<feature type="region of interest" description="Disordered" evidence="1">
    <location>
        <begin position="1"/>
        <end position="210"/>
    </location>
</feature>
<evidence type="ECO:0000256" key="1">
    <source>
        <dbReference type="SAM" id="MobiDB-lite"/>
    </source>
</evidence>
<organism evidence="2 3">
    <name type="scientific">Botrytis fragariae</name>
    <dbReference type="NCBI Taxonomy" id="1964551"/>
    <lineage>
        <taxon>Eukaryota</taxon>
        <taxon>Fungi</taxon>
        <taxon>Dikarya</taxon>
        <taxon>Ascomycota</taxon>
        <taxon>Pezizomycotina</taxon>
        <taxon>Leotiomycetes</taxon>
        <taxon>Helotiales</taxon>
        <taxon>Sclerotiniaceae</taxon>
        <taxon>Botrytis</taxon>
    </lineage>
</organism>
<dbReference type="EMBL" id="JABFCT010000007">
    <property type="protein sequence ID" value="KAF5874536.1"/>
    <property type="molecule type" value="Genomic_DNA"/>
</dbReference>
<keyword evidence="3" id="KW-1185">Reference proteome</keyword>